<keyword evidence="11" id="KW-1185">Reference proteome</keyword>
<dbReference type="PANTHER" id="PTHR45630:SF2">
    <property type="entry name" value="POLYAMINE-TRANSPORTING ATPASE 13A2"/>
    <property type="match status" value="1"/>
</dbReference>
<dbReference type="Gene3D" id="3.40.50.1000">
    <property type="entry name" value="HAD superfamily/HAD-like"/>
    <property type="match status" value="1"/>
</dbReference>
<evidence type="ECO:0000256" key="1">
    <source>
        <dbReference type="ARBA" id="ARBA00004141"/>
    </source>
</evidence>
<evidence type="ECO:0000256" key="4">
    <source>
        <dbReference type="ARBA" id="ARBA00022741"/>
    </source>
</evidence>
<dbReference type="PANTHER" id="PTHR45630">
    <property type="entry name" value="CATION-TRANSPORTING ATPASE-RELATED"/>
    <property type="match status" value="1"/>
</dbReference>
<keyword evidence="6" id="KW-0460">Magnesium</keyword>
<keyword evidence="8" id="KW-1133">Transmembrane helix</keyword>
<feature type="non-terminal residue" evidence="10">
    <location>
        <position position="1"/>
    </location>
</feature>
<comment type="subcellular location">
    <subcellularLocation>
        <location evidence="1">Membrane</location>
        <topology evidence="1">Multi-pass membrane protein</topology>
    </subcellularLocation>
</comment>
<evidence type="ECO:0008006" key="12">
    <source>
        <dbReference type="Google" id="ProtNLM"/>
    </source>
</evidence>
<dbReference type="InterPro" id="IPR006544">
    <property type="entry name" value="P-type_TPase_V"/>
</dbReference>
<proteinExistence type="predicted"/>
<keyword evidence="3" id="KW-0479">Metal-binding</keyword>
<comment type="caution">
    <text evidence="10">The sequence shown here is derived from an EMBL/GenBank/DDBJ whole genome shotgun (WGS) entry which is preliminary data.</text>
</comment>
<dbReference type="PROSITE" id="PS00154">
    <property type="entry name" value="ATPASE_E1_E2"/>
    <property type="match status" value="1"/>
</dbReference>
<reference evidence="10 11" key="1">
    <citation type="submission" date="2021-07" db="EMBL/GenBank/DDBJ databases">
        <authorList>
            <person name="Palmer J.M."/>
        </authorList>
    </citation>
    <scope>NUCLEOTIDE SEQUENCE [LARGE SCALE GENOMIC DNA]</scope>
    <source>
        <strain evidence="10 11">AT_MEX2019</strain>
        <tissue evidence="10">Muscle</tissue>
    </source>
</reference>
<evidence type="ECO:0000256" key="2">
    <source>
        <dbReference type="ARBA" id="ARBA00022692"/>
    </source>
</evidence>
<protein>
    <recommendedName>
        <fullName evidence="12">Cation-transporting ATPase 13A1</fullName>
    </recommendedName>
</protein>
<evidence type="ECO:0000256" key="3">
    <source>
        <dbReference type="ARBA" id="ARBA00022723"/>
    </source>
</evidence>
<evidence type="ECO:0000256" key="6">
    <source>
        <dbReference type="ARBA" id="ARBA00022842"/>
    </source>
</evidence>
<evidence type="ECO:0000256" key="5">
    <source>
        <dbReference type="ARBA" id="ARBA00022840"/>
    </source>
</evidence>
<evidence type="ECO:0000256" key="8">
    <source>
        <dbReference type="ARBA" id="ARBA00022989"/>
    </source>
</evidence>
<accession>A0ABU7B7X1</accession>
<evidence type="ECO:0000313" key="10">
    <source>
        <dbReference type="EMBL" id="MED6246185.1"/>
    </source>
</evidence>
<keyword evidence="4" id="KW-0547">Nucleotide-binding</keyword>
<evidence type="ECO:0000313" key="11">
    <source>
        <dbReference type="Proteomes" id="UP001345963"/>
    </source>
</evidence>
<dbReference type="Proteomes" id="UP001345963">
    <property type="component" value="Unassembled WGS sequence"/>
</dbReference>
<dbReference type="InterPro" id="IPR023214">
    <property type="entry name" value="HAD_sf"/>
</dbReference>
<keyword evidence="5" id="KW-0067">ATP-binding</keyword>
<dbReference type="InterPro" id="IPR018303">
    <property type="entry name" value="ATPase_P-typ_P_site"/>
</dbReference>
<sequence>FFIAKGDLISSILYSQDTDFRFNKDAMKFLLVLGVTWGELIIRALDVVTIVVPPALPAAITTGTIYAQNRLKERGIFCISPPRINICGKVSVFCFDKTGTLTEEGLDVWGVMKTGPGGFSQLVPDPMLLPQGHMSVALASCHTVTLLQVHQ</sequence>
<keyword evidence="7" id="KW-1278">Translocase</keyword>
<keyword evidence="2" id="KW-0812">Transmembrane</keyword>
<evidence type="ECO:0000256" key="9">
    <source>
        <dbReference type="ARBA" id="ARBA00023136"/>
    </source>
</evidence>
<keyword evidence="9" id="KW-0472">Membrane</keyword>
<dbReference type="Gene3D" id="1.20.1110.10">
    <property type="entry name" value="Calcium-transporting ATPase, transmembrane domain"/>
    <property type="match status" value="1"/>
</dbReference>
<gene>
    <name evidence="10" type="ORF">ATANTOWER_014033</name>
</gene>
<dbReference type="EMBL" id="JAHUTI010042272">
    <property type="protein sequence ID" value="MED6246185.1"/>
    <property type="molecule type" value="Genomic_DNA"/>
</dbReference>
<dbReference type="SUPFAM" id="SSF81665">
    <property type="entry name" value="Calcium ATPase, transmembrane domain M"/>
    <property type="match status" value="1"/>
</dbReference>
<evidence type="ECO:0000256" key="7">
    <source>
        <dbReference type="ARBA" id="ARBA00022967"/>
    </source>
</evidence>
<dbReference type="InterPro" id="IPR023298">
    <property type="entry name" value="ATPase_P-typ_TM_dom_sf"/>
</dbReference>
<name>A0ABU7B7X1_9TELE</name>
<organism evidence="10 11">
    <name type="scientific">Ataeniobius toweri</name>
    <dbReference type="NCBI Taxonomy" id="208326"/>
    <lineage>
        <taxon>Eukaryota</taxon>
        <taxon>Metazoa</taxon>
        <taxon>Chordata</taxon>
        <taxon>Craniata</taxon>
        <taxon>Vertebrata</taxon>
        <taxon>Euteleostomi</taxon>
        <taxon>Actinopterygii</taxon>
        <taxon>Neopterygii</taxon>
        <taxon>Teleostei</taxon>
        <taxon>Neoteleostei</taxon>
        <taxon>Acanthomorphata</taxon>
        <taxon>Ovalentaria</taxon>
        <taxon>Atherinomorphae</taxon>
        <taxon>Cyprinodontiformes</taxon>
        <taxon>Goodeidae</taxon>
        <taxon>Ataeniobius</taxon>
    </lineage>
</organism>